<keyword evidence="3" id="KW-1185">Reference proteome</keyword>
<dbReference type="InterPro" id="IPR046181">
    <property type="entry name" value="DUF6209"/>
</dbReference>
<proteinExistence type="predicted"/>
<name>A0A316F887_9ACTN</name>
<keyword evidence="1" id="KW-0732">Signal</keyword>
<dbReference type="AlphaFoldDB" id="A0A316F887"/>
<evidence type="ECO:0000256" key="1">
    <source>
        <dbReference type="SAM" id="SignalP"/>
    </source>
</evidence>
<evidence type="ECO:0000313" key="2">
    <source>
        <dbReference type="EMBL" id="PWK43403.1"/>
    </source>
</evidence>
<dbReference type="Proteomes" id="UP000245697">
    <property type="component" value="Unassembled WGS sequence"/>
</dbReference>
<dbReference type="OrthoDB" id="3286134at2"/>
<gene>
    <name evidence="2" type="ORF">BC793_11385</name>
</gene>
<evidence type="ECO:0000313" key="3">
    <source>
        <dbReference type="Proteomes" id="UP000245697"/>
    </source>
</evidence>
<feature type="signal peptide" evidence="1">
    <location>
        <begin position="1"/>
        <end position="30"/>
    </location>
</feature>
<sequence length="275" mass="29901">MTVSRMLRSVLMMAPALIAALGIAAAPAAAAPPPAGTGTPVLHFNADGSTSIEGTIESGHPVHIDFDPARLPDCRGTDEYGDSWGISVHYRIDGGEVRAYPVTERVTAGGKDSTIRGLATVQLRPDTRHLQMWFVAEDRAGCHEEDTDHGATYRFDIAQPPVLARATYHADWSETLTGTLRKGGALVINYDPARLPQCRTTYRGYPAWAIAAFYRFDGGPVQSTTVNQGAEVIPVRIDIPANAQKIETWFAISNYHAQCSAYDSDYGRNYTFSIN</sequence>
<dbReference type="Pfam" id="PF19714">
    <property type="entry name" value="DUF6209"/>
    <property type="match status" value="1"/>
</dbReference>
<accession>A0A316F887</accession>
<comment type="caution">
    <text evidence="2">The sequence shown here is derived from an EMBL/GenBank/DDBJ whole genome shotgun (WGS) entry which is preliminary data.</text>
</comment>
<evidence type="ECO:0008006" key="4">
    <source>
        <dbReference type="Google" id="ProtNLM"/>
    </source>
</evidence>
<organism evidence="2 3">
    <name type="scientific">Actinoplanes xinjiangensis</name>
    <dbReference type="NCBI Taxonomy" id="512350"/>
    <lineage>
        <taxon>Bacteria</taxon>
        <taxon>Bacillati</taxon>
        <taxon>Actinomycetota</taxon>
        <taxon>Actinomycetes</taxon>
        <taxon>Micromonosporales</taxon>
        <taxon>Micromonosporaceae</taxon>
        <taxon>Actinoplanes</taxon>
    </lineage>
</organism>
<protein>
    <recommendedName>
        <fullName evidence="4">Polysaccharide lyase-like protein</fullName>
    </recommendedName>
</protein>
<dbReference type="RefSeq" id="WP_109597173.1">
    <property type="nucleotide sequence ID" value="NZ_BONA01000062.1"/>
</dbReference>
<feature type="chain" id="PRO_5016314331" description="Polysaccharide lyase-like protein" evidence="1">
    <location>
        <begin position="31"/>
        <end position="275"/>
    </location>
</feature>
<dbReference type="EMBL" id="QGGR01000013">
    <property type="protein sequence ID" value="PWK43403.1"/>
    <property type="molecule type" value="Genomic_DNA"/>
</dbReference>
<reference evidence="2 3" key="1">
    <citation type="submission" date="2018-05" db="EMBL/GenBank/DDBJ databases">
        <title>Genomic Encyclopedia of Archaeal and Bacterial Type Strains, Phase II (KMG-II): from individual species to whole genera.</title>
        <authorList>
            <person name="Goeker M."/>
        </authorList>
    </citation>
    <scope>NUCLEOTIDE SEQUENCE [LARGE SCALE GENOMIC DNA]</scope>
    <source>
        <strain evidence="2 3">DSM 45184</strain>
    </source>
</reference>